<organism evidence="5 6">
    <name type="scientific">Paenibacillus roseopurpureus</name>
    <dbReference type="NCBI Taxonomy" id="2918901"/>
    <lineage>
        <taxon>Bacteria</taxon>
        <taxon>Bacillati</taxon>
        <taxon>Bacillota</taxon>
        <taxon>Bacilli</taxon>
        <taxon>Bacillales</taxon>
        <taxon>Paenibacillaceae</taxon>
        <taxon>Paenibacillus</taxon>
    </lineage>
</organism>
<name>A0AA96LT14_9BACL</name>
<dbReference type="Pfam" id="PF13229">
    <property type="entry name" value="Beta_helix"/>
    <property type="match status" value="1"/>
</dbReference>
<evidence type="ECO:0000313" key="5">
    <source>
        <dbReference type="EMBL" id="WNR46001.1"/>
    </source>
</evidence>
<gene>
    <name evidence="5" type="ORF">MJB10_07870</name>
</gene>
<dbReference type="SUPFAM" id="SSF49785">
    <property type="entry name" value="Galactose-binding domain-like"/>
    <property type="match status" value="1"/>
</dbReference>
<dbReference type="Gene3D" id="2.60.120.260">
    <property type="entry name" value="Galactose-binding domain-like"/>
    <property type="match status" value="1"/>
</dbReference>
<protein>
    <submittedName>
        <fullName evidence="5">Carbohydrate binding domain-containing protein</fullName>
    </submittedName>
</protein>
<feature type="signal peptide" evidence="2">
    <location>
        <begin position="1"/>
        <end position="29"/>
    </location>
</feature>
<keyword evidence="6" id="KW-1185">Reference proteome</keyword>
<dbReference type="InterPro" id="IPR006626">
    <property type="entry name" value="PbH1"/>
</dbReference>
<reference evidence="5" key="1">
    <citation type="submission" date="2022-02" db="EMBL/GenBank/DDBJ databases">
        <title>Paenibacillus sp. MBLB1832 Whole Genome Shotgun Sequencing.</title>
        <authorList>
            <person name="Hwang C.Y."/>
            <person name="Cho E.-S."/>
            <person name="Seo M.-J."/>
        </authorList>
    </citation>
    <scope>NUCLEOTIDE SEQUENCE</scope>
    <source>
        <strain evidence="5">MBLB1832</strain>
    </source>
</reference>
<dbReference type="KEGG" id="proo:MJB10_07870"/>
<evidence type="ECO:0000259" key="4">
    <source>
        <dbReference type="Pfam" id="PF13229"/>
    </source>
</evidence>
<evidence type="ECO:0000259" key="3">
    <source>
        <dbReference type="Pfam" id="PF02018"/>
    </source>
</evidence>
<keyword evidence="2" id="KW-0732">Signal</keyword>
<dbReference type="EMBL" id="CP130319">
    <property type="protein sequence ID" value="WNR46001.1"/>
    <property type="molecule type" value="Genomic_DNA"/>
</dbReference>
<proteinExistence type="predicted"/>
<evidence type="ECO:0000256" key="2">
    <source>
        <dbReference type="SAM" id="SignalP"/>
    </source>
</evidence>
<feature type="domain" description="CBM-cenC" evidence="3">
    <location>
        <begin position="510"/>
        <end position="623"/>
    </location>
</feature>
<dbReference type="InterPro" id="IPR008979">
    <property type="entry name" value="Galactose-bd-like_sf"/>
</dbReference>
<dbReference type="GO" id="GO:0016798">
    <property type="term" value="F:hydrolase activity, acting on glycosyl bonds"/>
    <property type="evidence" value="ECO:0007669"/>
    <property type="project" value="InterPro"/>
</dbReference>
<feature type="domain" description="Right handed beta helix" evidence="4">
    <location>
        <begin position="223"/>
        <end position="378"/>
    </location>
</feature>
<accession>A0AA96LT14</accession>
<keyword evidence="1" id="KW-0378">Hydrolase</keyword>
<dbReference type="Proteomes" id="UP001304650">
    <property type="component" value="Chromosome"/>
</dbReference>
<dbReference type="Pfam" id="PF02018">
    <property type="entry name" value="CBM_4_9"/>
    <property type="match status" value="1"/>
</dbReference>
<dbReference type="InterPro" id="IPR039448">
    <property type="entry name" value="Beta_helix"/>
</dbReference>
<evidence type="ECO:0000313" key="6">
    <source>
        <dbReference type="Proteomes" id="UP001304650"/>
    </source>
</evidence>
<dbReference type="InterPro" id="IPR003305">
    <property type="entry name" value="CenC_carb-bd"/>
</dbReference>
<dbReference type="InterPro" id="IPR011050">
    <property type="entry name" value="Pectin_lyase_fold/virulence"/>
</dbReference>
<dbReference type="Gene3D" id="2.160.20.10">
    <property type="entry name" value="Single-stranded right-handed beta-helix, Pectin lyase-like"/>
    <property type="match status" value="1"/>
</dbReference>
<dbReference type="AlphaFoldDB" id="A0AA96LT14"/>
<feature type="chain" id="PRO_5041696764" evidence="2">
    <location>
        <begin position="30"/>
        <end position="642"/>
    </location>
</feature>
<dbReference type="SMART" id="SM00710">
    <property type="entry name" value="PbH1"/>
    <property type="match status" value="7"/>
</dbReference>
<dbReference type="InterPro" id="IPR012334">
    <property type="entry name" value="Pectin_lyas_fold"/>
</dbReference>
<dbReference type="RefSeq" id="WP_314803235.1">
    <property type="nucleotide sequence ID" value="NZ_CP130319.1"/>
</dbReference>
<evidence type="ECO:0000256" key="1">
    <source>
        <dbReference type="ARBA" id="ARBA00022801"/>
    </source>
</evidence>
<sequence length="642" mass="68418">MRNMYLKFAAACMLAFGLMMMISVAQAYAADYYVNSVGGNNSNNGTSSSSAWADFTNVNSRTFNPGDRILLARGGSWNGMLHPLGSGNSTSPIIIDAYGSGASPFVNANGAISGVFLQNQQYWEINNLEVINNVRATNGKRRGIYVENLDGGTLNHIYIKNNNVHDIYGDNTKNSDGSAGIFVVVHGNTVQSKFNDVWIDNNIVGPAVDRTGITTYSTWGCRVETHCSSTYNWYPMTNIKISNNYLNDIGGDGIVPMQTVGTIVEYNTISGFNIRSGQFNDGIWAWDADDTIIQYNEVSGAKTTNDSEGYDLDWGQKGTIIQYNYSHDNEGGFLLFCNCSYPSVNKNSIARYNISQNDQARLIIFSGAPDNLQIYNNTMYLNSTSTAKPIDGSAGGGTASIKNNIFYLESAGTWSGLTSFGTLTFDYNTIYGVHTTGEPADAHKLTTDPKLMGAGDGVSRTNLEGYKLMSGSPALGSGVLISNNGGKDYWGNSVSSTNAPNRGAYGGSGNIAGNPGFESGSLSPWTNWNTASVVNTNVNSGSYALKLNGGPGSAEQIITVQPNTTYTLKGRGKVAVNGESFTLGVKNFGGTSVSVPFTSLQYTENSLTFTTGATNTAATIYMYKATGTGAAYGDDVTVTAGP</sequence>
<dbReference type="SUPFAM" id="SSF51126">
    <property type="entry name" value="Pectin lyase-like"/>
    <property type="match status" value="1"/>
</dbReference>